<dbReference type="EMBL" id="DVLT01000049">
    <property type="protein sequence ID" value="HIU03208.1"/>
    <property type="molecule type" value="Genomic_DNA"/>
</dbReference>
<feature type="transmembrane region" description="Helical" evidence="1">
    <location>
        <begin position="447"/>
        <end position="466"/>
    </location>
</feature>
<dbReference type="Proteomes" id="UP000824164">
    <property type="component" value="Unassembled WGS sequence"/>
</dbReference>
<keyword evidence="1" id="KW-0472">Membrane</keyword>
<evidence type="ECO:0000313" key="3">
    <source>
        <dbReference type="Proteomes" id="UP000824164"/>
    </source>
</evidence>
<evidence type="ECO:0000313" key="2">
    <source>
        <dbReference type="EMBL" id="HIU03208.1"/>
    </source>
</evidence>
<feature type="transmembrane region" description="Helical" evidence="1">
    <location>
        <begin position="200"/>
        <end position="221"/>
    </location>
</feature>
<feature type="transmembrane region" description="Helical" evidence="1">
    <location>
        <begin position="248"/>
        <end position="270"/>
    </location>
</feature>
<name>A0A9D1HGS3_9FIRM</name>
<reference evidence="2" key="1">
    <citation type="submission" date="2020-10" db="EMBL/GenBank/DDBJ databases">
        <authorList>
            <person name="Gilroy R."/>
        </authorList>
    </citation>
    <scope>NUCLEOTIDE SEQUENCE</scope>
    <source>
        <strain evidence="2">CHK187-14744</strain>
    </source>
</reference>
<accession>A0A9D1HGS3</accession>
<dbReference type="Gene3D" id="3.40.50.1820">
    <property type="entry name" value="alpha/beta hydrolase"/>
    <property type="match status" value="1"/>
</dbReference>
<dbReference type="InterPro" id="IPR029058">
    <property type="entry name" value="AB_hydrolase_fold"/>
</dbReference>
<organism evidence="2 3">
    <name type="scientific">Candidatus Onthocola gallistercoris</name>
    <dbReference type="NCBI Taxonomy" id="2840876"/>
    <lineage>
        <taxon>Bacteria</taxon>
        <taxon>Bacillati</taxon>
        <taxon>Bacillota</taxon>
        <taxon>Bacilli</taxon>
        <taxon>Candidatus Onthocola</taxon>
    </lineage>
</organism>
<dbReference type="SUPFAM" id="SSF53474">
    <property type="entry name" value="alpha/beta-Hydrolases"/>
    <property type="match status" value="1"/>
</dbReference>
<evidence type="ECO:0000256" key="1">
    <source>
        <dbReference type="SAM" id="Phobius"/>
    </source>
</evidence>
<keyword evidence="1" id="KW-0812">Transmembrane</keyword>
<gene>
    <name evidence="2" type="ORF">IAB63_08160</name>
</gene>
<sequence length="503" mass="56464">MSEYTSLVDIVEALYDLNYVDQDRVALTGHSMGADQTNNTVRYYLTQAATGEGENKIAAALVIGSDPPYTSYEVEGLDEPVPVTIDYGVVEAKYDEWFFKQEDVGMDPARYLESANAKAFIEQVGVTVDGNVENGRIYEGSINGQDYCRVIYQNTEIHPMNHFSRNTAASAVNYFYTVFGVPNGYERIDEGNQVWFFKELFNLVGLVGIFMLLFPLSYMLLHTRFFSEIISKRDDVYVQKLPSLGDKVAYWIIFAIDTAIPALLLMPVGFKLIGQESFVPSIFNNVFGEPNTNELVGWSVAVALAILAVNVIYLFVRKRGSDIRAWGIQVSVRQFFKALLLAVLTVAGAYLVVFGVNYVFNTDFRIWVLAVKTFDLRKLVYALIYFPGFAIFYLINSLITNNCNNVKGWKEWQKLLVSCISNIAGMVVLIVIQYSALIADGTITFNAMRIVNLFPLLVLIPVATILSRQYFKETKNIYTGSFVFGIFYAIVTCANTAFLGSLI</sequence>
<comment type="caution">
    <text evidence="2">The sequence shown here is derived from an EMBL/GenBank/DDBJ whole genome shotgun (WGS) entry which is preliminary data.</text>
</comment>
<protein>
    <submittedName>
        <fullName evidence="2">Uncharacterized protein</fullName>
    </submittedName>
</protein>
<feature type="transmembrane region" description="Helical" evidence="1">
    <location>
        <begin position="380"/>
        <end position="403"/>
    </location>
</feature>
<feature type="transmembrane region" description="Helical" evidence="1">
    <location>
        <begin position="415"/>
        <end position="435"/>
    </location>
</feature>
<feature type="transmembrane region" description="Helical" evidence="1">
    <location>
        <begin position="336"/>
        <end position="360"/>
    </location>
</feature>
<feature type="transmembrane region" description="Helical" evidence="1">
    <location>
        <begin position="478"/>
        <end position="500"/>
    </location>
</feature>
<proteinExistence type="predicted"/>
<dbReference type="AlphaFoldDB" id="A0A9D1HGS3"/>
<reference evidence="2" key="2">
    <citation type="journal article" date="2021" name="PeerJ">
        <title>Extensive microbial diversity within the chicken gut microbiome revealed by metagenomics and culture.</title>
        <authorList>
            <person name="Gilroy R."/>
            <person name="Ravi A."/>
            <person name="Getino M."/>
            <person name="Pursley I."/>
            <person name="Horton D.L."/>
            <person name="Alikhan N.F."/>
            <person name="Baker D."/>
            <person name="Gharbi K."/>
            <person name="Hall N."/>
            <person name="Watson M."/>
            <person name="Adriaenssens E.M."/>
            <person name="Foster-Nyarko E."/>
            <person name="Jarju S."/>
            <person name="Secka A."/>
            <person name="Antonio M."/>
            <person name="Oren A."/>
            <person name="Chaudhuri R.R."/>
            <person name="La Ragione R."/>
            <person name="Hildebrand F."/>
            <person name="Pallen M.J."/>
        </authorList>
    </citation>
    <scope>NUCLEOTIDE SEQUENCE</scope>
    <source>
        <strain evidence="2">CHK187-14744</strain>
    </source>
</reference>
<keyword evidence="1" id="KW-1133">Transmembrane helix</keyword>
<feature type="transmembrane region" description="Helical" evidence="1">
    <location>
        <begin position="295"/>
        <end position="316"/>
    </location>
</feature>